<evidence type="ECO:0000256" key="2">
    <source>
        <dbReference type="SAM" id="SignalP"/>
    </source>
</evidence>
<name>A0A2K0VV59_GIBNY</name>
<feature type="signal peptide" evidence="2">
    <location>
        <begin position="1"/>
        <end position="21"/>
    </location>
</feature>
<protein>
    <recommendedName>
        <fullName evidence="5">Ecp2 effector protein domain-containing protein</fullName>
    </recommendedName>
</protein>
<dbReference type="EMBL" id="MTQA01000237">
    <property type="protein sequence ID" value="PNP73915.1"/>
    <property type="molecule type" value="Genomic_DNA"/>
</dbReference>
<feature type="region of interest" description="Disordered" evidence="1">
    <location>
        <begin position="97"/>
        <end position="123"/>
    </location>
</feature>
<evidence type="ECO:0000256" key="1">
    <source>
        <dbReference type="SAM" id="MobiDB-lite"/>
    </source>
</evidence>
<evidence type="ECO:0008006" key="5">
    <source>
        <dbReference type="Google" id="ProtNLM"/>
    </source>
</evidence>
<dbReference type="Proteomes" id="UP000236664">
    <property type="component" value="Unassembled WGS sequence"/>
</dbReference>
<evidence type="ECO:0000313" key="4">
    <source>
        <dbReference type="Proteomes" id="UP000236664"/>
    </source>
</evidence>
<dbReference type="AlphaFoldDB" id="A0A2K0VV59"/>
<organism evidence="3 4">
    <name type="scientific">Gibberella nygamai</name>
    <name type="common">Bean root rot disease fungus</name>
    <name type="synonym">Fusarium nygamai</name>
    <dbReference type="NCBI Taxonomy" id="42673"/>
    <lineage>
        <taxon>Eukaryota</taxon>
        <taxon>Fungi</taxon>
        <taxon>Dikarya</taxon>
        <taxon>Ascomycota</taxon>
        <taxon>Pezizomycotina</taxon>
        <taxon>Sordariomycetes</taxon>
        <taxon>Hypocreomycetidae</taxon>
        <taxon>Hypocreales</taxon>
        <taxon>Nectriaceae</taxon>
        <taxon>Fusarium</taxon>
        <taxon>Fusarium fujikuroi species complex</taxon>
    </lineage>
</organism>
<proteinExistence type="predicted"/>
<feature type="compositionally biased region" description="Basic and acidic residues" evidence="1">
    <location>
        <begin position="100"/>
        <end position="123"/>
    </location>
</feature>
<keyword evidence="4" id="KW-1185">Reference proteome</keyword>
<evidence type="ECO:0000313" key="3">
    <source>
        <dbReference type="EMBL" id="PNP73915.1"/>
    </source>
</evidence>
<reference evidence="3 4" key="1">
    <citation type="submission" date="2017-06" db="EMBL/GenBank/DDBJ databases">
        <title>Genome of Fusarium nygamai isolate CS10214.</title>
        <authorList>
            <person name="Gardiner D.M."/>
            <person name="Obanor F."/>
            <person name="Kazan K."/>
        </authorList>
    </citation>
    <scope>NUCLEOTIDE SEQUENCE [LARGE SCALE GENOMIC DNA]</scope>
    <source>
        <strain evidence="3 4">CS10214</strain>
    </source>
</reference>
<gene>
    <name evidence="3" type="ORF">FNYG_12753</name>
</gene>
<sequence>MPSFSFLATCLVAFAAVPVIGNPTGSRDVKPNGDIVTLDTGVVTKNGARKPRSDGLGSSTFDLCKKAPNCEIYDHPLLGKSIRFVAGMEPGSEHYNATVLEKEEKPTKDGKGKTIDRRNREDHSNIDAGLDVINWGNVQPQVVMNNLYNPCQQAMCDSSPQFYRTTAVRDRNWWEGGSAPEELNIRFTATGQYDGYDARNIFIESIKTMSEKGQSWTNQHWFNREWNGEYWLENSGDQ</sequence>
<dbReference type="OrthoDB" id="4704201at2759"/>
<feature type="chain" id="PRO_5014373029" description="Ecp2 effector protein domain-containing protein" evidence="2">
    <location>
        <begin position="22"/>
        <end position="238"/>
    </location>
</feature>
<keyword evidence="2" id="KW-0732">Signal</keyword>
<accession>A0A2K0VV59</accession>
<comment type="caution">
    <text evidence="3">The sequence shown here is derived from an EMBL/GenBank/DDBJ whole genome shotgun (WGS) entry which is preliminary data.</text>
</comment>